<evidence type="ECO:0000256" key="1">
    <source>
        <dbReference type="SAM" id="Phobius"/>
    </source>
</evidence>
<sequence>MLIWFTGNIGQVLLFLVAIKVVILVNCNGYRVFKLKESTPEAKSKKRMGRLCCESDDDSVLLGLVAAIVIVMALFITSCADGSLSFLLIWSLNLFLLKIPLQPHLVLLAVLK</sequence>
<feature type="transmembrane region" description="Helical" evidence="1">
    <location>
        <begin position="84"/>
        <end position="111"/>
    </location>
</feature>
<protein>
    <submittedName>
        <fullName evidence="2">Uncharacterized protein</fullName>
    </submittedName>
</protein>
<evidence type="ECO:0000313" key="2">
    <source>
        <dbReference type="EMBL" id="KAK1363312.1"/>
    </source>
</evidence>
<dbReference type="AlphaFoldDB" id="A0AAD8HBW8"/>
<feature type="transmembrane region" description="Helical" evidence="1">
    <location>
        <begin position="12"/>
        <end position="33"/>
    </location>
</feature>
<reference evidence="2" key="1">
    <citation type="submission" date="2023-02" db="EMBL/GenBank/DDBJ databases">
        <title>Genome of toxic invasive species Heracleum sosnowskyi carries increased number of genes despite the absence of recent whole-genome duplications.</title>
        <authorList>
            <person name="Schelkunov M."/>
            <person name="Shtratnikova V."/>
            <person name="Makarenko M."/>
            <person name="Klepikova A."/>
            <person name="Omelchenko D."/>
            <person name="Novikova G."/>
            <person name="Obukhova E."/>
            <person name="Bogdanov V."/>
            <person name="Penin A."/>
            <person name="Logacheva M."/>
        </authorList>
    </citation>
    <scope>NUCLEOTIDE SEQUENCE</scope>
    <source>
        <strain evidence="2">Hsosn_3</strain>
        <tissue evidence="2">Leaf</tissue>
    </source>
</reference>
<organism evidence="2 3">
    <name type="scientific">Heracleum sosnowskyi</name>
    <dbReference type="NCBI Taxonomy" id="360622"/>
    <lineage>
        <taxon>Eukaryota</taxon>
        <taxon>Viridiplantae</taxon>
        <taxon>Streptophyta</taxon>
        <taxon>Embryophyta</taxon>
        <taxon>Tracheophyta</taxon>
        <taxon>Spermatophyta</taxon>
        <taxon>Magnoliopsida</taxon>
        <taxon>eudicotyledons</taxon>
        <taxon>Gunneridae</taxon>
        <taxon>Pentapetalae</taxon>
        <taxon>asterids</taxon>
        <taxon>campanulids</taxon>
        <taxon>Apiales</taxon>
        <taxon>Apiaceae</taxon>
        <taxon>Apioideae</taxon>
        <taxon>apioid superclade</taxon>
        <taxon>Tordylieae</taxon>
        <taxon>Tordyliinae</taxon>
        <taxon>Heracleum</taxon>
    </lineage>
</organism>
<keyword evidence="1" id="KW-0472">Membrane</keyword>
<name>A0AAD8HBW8_9APIA</name>
<reference evidence="2" key="2">
    <citation type="submission" date="2023-05" db="EMBL/GenBank/DDBJ databases">
        <authorList>
            <person name="Schelkunov M.I."/>
        </authorList>
    </citation>
    <scope>NUCLEOTIDE SEQUENCE</scope>
    <source>
        <strain evidence="2">Hsosn_3</strain>
        <tissue evidence="2">Leaf</tissue>
    </source>
</reference>
<evidence type="ECO:0000313" key="3">
    <source>
        <dbReference type="Proteomes" id="UP001237642"/>
    </source>
</evidence>
<keyword evidence="1" id="KW-1133">Transmembrane helix</keyword>
<feature type="transmembrane region" description="Helical" evidence="1">
    <location>
        <begin position="60"/>
        <end position="78"/>
    </location>
</feature>
<keyword evidence="3" id="KW-1185">Reference proteome</keyword>
<dbReference type="EMBL" id="JAUIZM010000009">
    <property type="protein sequence ID" value="KAK1363312.1"/>
    <property type="molecule type" value="Genomic_DNA"/>
</dbReference>
<comment type="caution">
    <text evidence="2">The sequence shown here is derived from an EMBL/GenBank/DDBJ whole genome shotgun (WGS) entry which is preliminary data.</text>
</comment>
<proteinExistence type="predicted"/>
<keyword evidence="1" id="KW-0812">Transmembrane</keyword>
<gene>
    <name evidence="2" type="ORF">POM88_038873</name>
</gene>
<accession>A0AAD8HBW8</accession>
<dbReference type="Proteomes" id="UP001237642">
    <property type="component" value="Unassembled WGS sequence"/>
</dbReference>